<sequence>MRASELEAGPACAGTGAKGGACAAPVTELARVKGQRSARTPNMAVAEAAAARSPGSRAEPVSSPRAEWPPWVLVLLAATVAGPGPGRATQLYRSGEDAVWVLDSGSVRGATANSSAAWVVQFYSSWCGHCIGYAPTWRALAEDVRDWAAAIRVAALDCAEEKNLEVCRTYDIHFYPTFRYFKAFTKEFTPGENFKGADRELQTVRRNMIDFLQNSLGGAWPPACPLLEPVPPHDVLSLCDSQGGPYVAVMFESNSSYVGREVMLDMVPYENMLVKRALDSDGALLKKLGVSSVPSCYLIRPNGTCSVINIAKPLRSFFSSYLKSLPGVRKKPLSQPELLSREEESVGTTVWREFDRSRLYTADLESTLHYLLRVELASHRSLEGEELRTLKDFVTLVAKLFPGRPTVTRLLELLQEWLASLPLDRIPYDAVLDLVNNRMRISGVFLTNQVQWVGCQGSRPELRGYPCGLWKLFHTLTVQARAYPEALSGTGFEGAPQAVLQTLRRYIRTFFGCRECGEHFEEMAKDSLEAVKTPEQAVLWLWKKHNIVNSRLAGQLSEDPRFPKAPWPTPDLCPACHEEVKGLDSWDEGQVLLFLQQYYSRANLLDTYSAEPRGLGQEGHGGHPSSLHPPDTLGPQPLLWENLPGRADSKARLEPASTVPFLGVGFSNLDMSLCVLLYVASSLFLMVMYFFFRMRSRRWTVKHYPPMV</sequence>
<keyword evidence="5 10" id="KW-0274">FAD</keyword>
<dbReference type="PANTHER" id="PTHR22897:SF7">
    <property type="entry name" value="SULFHYDRYL OXIDASE 2"/>
    <property type="match status" value="1"/>
</dbReference>
<dbReference type="Pfam" id="PF04777">
    <property type="entry name" value="Evr1_Alr"/>
    <property type="match status" value="1"/>
</dbReference>
<dbReference type="PROSITE" id="PS51352">
    <property type="entry name" value="THIOREDOXIN_2"/>
    <property type="match status" value="1"/>
</dbReference>
<evidence type="ECO:0000256" key="3">
    <source>
        <dbReference type="ARBA" id="ARBA00022630"/>
    </source>
</evidence>
<dbReference type="RefSeq" id="XP_006863871.1">
    <property type="nucleotide sequence ID" value="XM_006863809.1"/>
</dbReference>
<dbReference type="InterPro" id="IPR013766">
    <property type="entry name" value="Thioredoxin_domain"/>
</dbReference>
<dbReference type="CDD" id="cd02992">
    <property type="entry name" value="PDI_a_QSOX"/>
    <property type="match status" value="1"/>
</dbReference>
<dbReference type="InterPro" id="IPR017905">
    <property type="entry name" value="ERV/ALR_sulphydryl_oxidase"/>
</dbReference>
<dbReference type="Gene3D" id="1.20.120.1960">
    <property type="entry name" value="QSOX sulfhydryl oxidase domain"/>
    <property type="match status" value="1"/>
</dbReference>
<dbReference type="Pfam" id="PF00085">
    <property type="entry name" value="Thioredoxin"/>
    <property type="match status" value="1"/>
</dbReference>
<keyword evidence="14" id="KW-1185">Reference proteome</keyword>
<dbReference type="SUPFAM" id="SSF69000">
    <property type="entry name" value="FAD-dependent thiol oxidase"/>
    <property type="match status" value="1"/>
</dbReference>
<comment type="catalytic activity">
    <reaction evidence="9 10">
        <text>2 R'C(R)SH + O2 = R'C(R)S-S(R)CR' + H2O2</text>
        <dbReference type="Rhea" id="RHEA:17357"/>
        <dbReference type="ChEBI" id="CHEBI:15379"/>
        <dbReference type="ChEBI" id="CHEBI:16240"/>
        <dbReference type="ChEBI" id="CHEBI:16520"/>
        <dbReference type="ChEBI" id="CHEBI:17412"/>
        <dbReference type="EC" id="1.8.3.2"/>
    </reaction>
</comment>
<evidence type="ECO:0000256" key="2">
    <source>
        <dbReference type="ARBA" id="ARBA00006041"/>
    </source>
</evidence>
<evidence type="ECO:0000259" key="12">
    <source>
        <dbReference type="PROSITE" id="PS51324"/>
    </source>
</evidence>
<dbReference type="FunFam" id="1.20.120.310:FF:000001">
    <property type="entry name" value="Sulfhydryl oxidase"/>
    <property type="match status" value="1"/>
</dbReference>
<organism evidence="14 15">
    <name type="scientific">Chrysochloris asiatica</name>
    <name type="common">Cape golden mole</name>
    <dbReference type="NCBI Taxonomy" id="185453"/>
    <lineage>
        <taxon>Eukaryota</taxon>
        <taxon>Metazoa</taxon>
        <taxon>Chordata</taxon>
        <taxon>Craniata</taxon>
        <taxon>Vertebrata</taxon>
        <taxon>Euteleostomi</taxon>
        <taxon>Mammalia</taxon>
        <taxon>Eutheria</taxon>
        <taxon>Afrotheria</taxon>
        <taxon>Chrysochloridae</taxon>
        <taxon>Chrysochlorinae</taxon>
        <taxon>Chrysochloris</taxon>
    </lineage>
</organism>
<dbReference type="Gene3D" id="1.20.120.310">
    <property type="entry name" value="ERV/ALR sulfhydryl oxidase domain"/>
    <property type="match status" value="1"/>
</dbReference>
<evidence type="ECO:0000256" key="7">
    <source>
        <dbReference type="ARBA" id="ARBA00023157"/>
    </source>
</evidence>
<dbReference type="GO" id="GO:0003756">
    <property type="term" value="F:protein disulfide isomerase activity"/>
    <property type="evidence" value="ECO:0007669"/>
    <property type="project" value="TreeGrafter"/>
</dbReference>
<dbReference type="Pfam" id="PF18108">
    <property type="entry name" value="QSOX_Trx1"/>
    <property type="match status" value="1"/>
</dbReference>
<feature type="region of interest" description="Disordered" evidence="11">
    <location>
        <begin position="1"/>
        <end position="20"/>
    </location>
</feature>
<keyword evidence="4" id="KW-0732">Signal</keyword>
<dbReference type="PROSITE" id="PS51324">
    <property type="entry name" value="ERV_ALR"/>
    <property type="match status" value="1"/>
</dbReference>
<proteinExistence type="inferred from homology"/>
<dbReference type="InterPro" id="IPR041269">
    <property type="entry name" value="QSOX_Trx1"/>
</dbReference>
<dbReference type="OrthoDB" id="59470at2759"/>
<evidence type="ECO:0000256" key="10">
    <source>
        <dbReference type="RuleBase" id="RU371123"/>
    </source>
</evidence>
<dbReference type="SUPFAM" id="SSF52833">
    <property type="entry name" value="Thioredoxin-like"/>
    <property type="match status" value="1"/>
</dbReference>
<dbReference type="InterPro" id="IPR036774">
    <property type="entry name" value="ERV/ALR_sulphydryl_oxid_sf"/>
</dbReference>
<feature type="domain" description="ERV/ALR sulfhydryl oxidase" evidence="12">
    <location>
        <begin position="458"/>
        <end position="567"/>
    </location>
</feature>
<keyword evidence="10" id="KW-1133">Transmembrane helix</keyword>
<dbReference type="GO" id="GO:0006457">
    <property type="term" value="P:protein folding"/>
    <property type="evidence" value="ECO:0007669"/>
    <property type="project" value="TreeGrafter"/>
</dbReference>
<dbReference type="PANTHER" id="PTHR22897">
    <property type="entry name" value="QUIESCIN Q6-RELATED SULFHYDRYL OXIDASE"/>
    <property type="match status" value="1"/>
</dbReference>
<keyword evidence="10" id="KW-0472">Membrane</keyword>
<accession>A0A9B0TEA5</accession>
<evidence type="ECO:0000259" key="13">
    <source>
        <dbReference type="PROSITE" id="PS51352"/>
    </source>
</evidence>
<evidence type="ECO:0000256" key="4">
    <source>
        <dbReference type="ARBA" id="ARBA00022729"/>
    </source>
</evidence>
<keyword evidence="6 10" id="KW-0560">Oxidoreductase</keyword>
<keyword evidence="10" id="KW-0812">Transmembrane</keyword>
<feature type="transmembrane region" description="Helical" evidence="10">
    <location>
        <begin position="675"/>
        <end position="692"/>
    </location>
</feature>
<dbReference type="InterPro" id="IPR040986">
    <property type="entry name" value="QSOX_FAD-bd_dom"/>
</dbReference>
<comment type="function">
    <text evidence="10">Catalyzes the oxidation of sulfhydryl groups in peptide and protein thiols to disulfides with the reduction of oxygen to hydrogen peroxide.</text>
</comment>
<gene>
    <name evidence="15" type="primary">QSOX2</name>
</gene>
<dbReference type="CTD" id="169714"/>
<protein>
    <recommendedName>
        <fullName evidence="10">Sulfhydryl oxidase</fullName>
        <ecNumber evidence="10">1.8.3.2</ecNumber>
    </recommendedName>
</protein>
<dbReference type="FunFam" id="3.40.30.10:FF:000073">
    <property type="entry name" value="Sulfhydryl oxidase"/>
    <property type="match status" value="1"/>
</dbReference>
<keyword evidence="7" id="KW-1015">Disulfide bond</keyword>
<feature type="domain" description="Thioredoxin" evidence="13">
    <location>
        <begin position="52"/>
        <end position="214"/>
    </location>
</feature>
<evidence type="ECO:0000256" key="1">
    <source>
        <dbReference type="ARBA" id="ARBA00001974"/>
    </source>
</evidence>
<dbReference type="GeneID" id="102833399"/>
<dbReference type="Pfam" id="PF18371">
    <property type="entry name" value="FAD_SOX"/>
    <property type="match status" value="1"/>
</dbReference>
<dbReference type="GO" id="GO:0000139">
    <property type="term" value="C:Golgi membrane"/>
    <property type="evidence" value="ECO:0007669"/>
    <property type="project" value="TreeGrafter"/>
</dbReference>
<keyword evidence="8" id="KW-0325">Glycoprotein</keyword>
<dbReference type="Gene3D" id="3.40.30.10">
    <property type="entry name" value="Glutaredoxin"/>
    <property type="match status" value="2"/>
</dbReference>
<evidence type="ECO:0000313" key="14">
    <source>
        <dbReference type="Proteomes" id="UP000504623"/>
    </source>
</evidence>
<reference evidence="15" key="1">
    <citation type="submission" date="2025-08" db="UniProtKB">
        <authorList>
            <consortium name="RefSeq"/>
        </authorList>
    </citation>
    <scope>IDENTIFICATION</scope>
    <source>
        <tissue evidence="15">Spleen</tissue>
    </source>
</reference>
<evidence type="ECO:0000313" key="15">
    <source>
        <dbReference type="RefSeq" id="XP_006863871.1"/>
    </source>
</evidence>
<feature type="compositionally biased region" description="Low complexity" evidence="11">
    <location>
        <begin position="8"/>
        <end position="20"/>
    </location>
</feature>
<dbReference type="Proteomes" id="UP000504623">
    <property type="component" value="Unplaced"/>
</dbReference>
<dbReference type="InterPro" id="IPR039798">
    <property type="entry name" value="Sulfhydryl_oxidase"/>
</dbReference>
<evidence type="ECO:0000256" key="6">
    <source>
        <dbReference type="ARBA" id="ARBA00023002"/>
    </source>
</evidence>
<dbReference type="FunFam" id="1.20.120.1960:FF:000001">
    <property type="entry name" value="Sulfhydryl oxidase"/>
    <property type="match status" value="1"/>
</dbReference>
<dbReference type="AlphaFoldDB" id="A0A9B0TEA5"/>
<evidence type="ECO:0000256" key="8">
    <source>
        <dbReference type="ARBA" id="ARBA00023180"/>
    </source>
</evidence>
<dbReference type="EC" id="1.8.3.2" evidence="10"/>
<name>A0A9B0TEA5_CHRAS</name>
<dbReference type="InterPro" id="IPR036249">
    <property type="entry name" value="Thioredoxin-like_sf"/>
</dbReference>
<comment type="similarity">
    <text evidence="2 10">Belongs to the quiescin-sulfhydryl oxidase (QSOX) family.</text>
</comment>
<evidence type="ECO:0000256" key="11">
    <source>
        <dbReference type="SAM" id="MobiDB-lite"/>
    </source>
</evidence>
<evidence type="ECO:0000256" key="9">
    <source>
        <dbReference type="ARBA" id="ARBA00048864"/>
    </source>
</evidence>
<evidence type="ECO:0000256" key="5">
    <source>
        <dbReference type="ARBA" id="ARBA00022827"/>
    </source>
</evidence>
<keyword evidence="3 10" id="KW-0285">Flavoprotein</keyword>
<dbReference type="GO" id="GO:0005615">
    <property type="term" value="C:extracellular space"/>
    <property type="evidence" value="ECO:0007669"/>
    <property type="project" value="TreeGrafter"/>
</dbReference>
<dbReference type="FunFam" id="3.40.30.10:FF:000080">
    <property type="entry name" value="Sulfhydryl oxidase"/>
    <property type="match status" value="1"/>
</dbReference>
<dbReference type="InterPro" id="IPR042568">
    <property type="entry name" value="QSOX_FAD-bd_sf"/>
</dbReference>
<dbReference type="GO" id="GO:0016971">
    <property type="term" value="F:flavin-dependent sulfhydryl oxidase activity"/>
    <property type="evidence" value="ECO:0007669"/>
    <property type="project" value="InterPro"/>
</dbReference>
<comment type="cofactor">
    <cofactor evidence="1 10">
        <name>FAD</name>
        <dbReference type="ChEBI" id="CHEBI:57692"/>
    </cofactor>
</comment>